<evidence type="ECO:0000259" key="2">
    <source>
        <dbReference type="Pfam" id="PF00487"/>
    </source>
</evidence>
<evidence type="ECO:0000256" key="1">
    <source>
        <dbReference type="SAM" id="Phobius"/>
    </source>
</evidence>
<proteinExistence type="predicted"/>
<dbReference type="EMBL" id="JBHUEQ010000035">
    <property type="protein sequence ID" value="MFD1747312.1"/>
    <property type="molecule type" value="Genomic_DNA"/>
</dbReference>
<feature type="transmembrane region" description="Helical" evidence="1">
    <location>
        <begin position="215"/>
        <end position="240"/>
    </location>
</feature>
<keyword evidence="3" id="KW-0560">Oxidoreductase</keyword>
<keyword evidence="4" id="KW-1185">Reference proteome</keyword>
<organism evidence="3 4">
    <name type="scientific">Rhizobium helianthi</name>
    <dbReference type="NCBI Taxonomy" id="1132695"/>
    <lineage>
        <taxon>Bacteria</taxon>
        <taxon>Pseudomonadati</taxon>
        <taxon>Pseudomonadota</taxon>
        <taxon>Alphaproteobacteria</taxon>
        <taxon>Hyphomicrobiales</taxon>
        <taxon>Rhizobiaceae</taxon>
        <taxon>Rhizobium/Agrobacterium group</taxon>
        <taxon>Rhizobium</taxon>
    </lineage>
</organism>
<feature type="domain" description="Fatty acid desaturase" evidence="2">
    <location>
        <begin position="63"/>
        <end position="243"/>
    </location>
</feature>
<name>A0ABW4M822_9HYPH</name>
<accession>A0ABW4M822</accession>
<evidence type="ECO:0000313" key="3">
    <source>
        <dbReference type="EMBL" id="MFD1747312.1"/>
    </source>
</evidence>
<dbReference type="Proteomes" id="UP001597322">
    <property type="component" value="Unassembled WGS sequence"/>
</dbReference>
<dbReference type="EC" id="1.14.19.-" evidence="3"/>
<dbReference type="PANTHER" id="PTHR19353">
    <property type="entry name" value="FATTY ACID DESATURASE 2"/>
    <property type="match status" value="1"/>
</dbReference>
<sequence>MNARFAPIYQGVEAPDRYDHYRFDKAILKDIKSLETDNWHGILYIIKDFAVIGFLVWLCLGVSWWFYPLSLIMIGAHQRGISTILHDAAHGVLAKNRRLNFVLGTFPTAWPIFQRFYAYKESHVHNHHPFLGRADADPDLEFFIAEGVFTPRSDRAFLWKVIILPLLGSKTYAYLKYLVHNRYRMIVEGLSGKQESNRAKRNEGWRYEFDRYGFYAFWLCVTGLSLWSGTFLELMLLWVVPYLNPSTSLAGSLKCQSIAALSMSRRSTSTWRAIAAADISKNG</sequence>
<feature type="transmembrane region" description="Helical" evidence="1">
    <location>
        <begin position="49"/>
        <end position="67"/>
    </location>
</feature>
<keyword evidence="1" id="KW-0472">Membrane</keyword>
<dbReference type="GO" id="GO:0016491">
    <property type="term" value="F:oxidoreductase activity"/>
    <property type="evidence" value="ECO:0007669"/>
    <property type="project" value="UniProtKB-KW"/>
</dbReference>
<dbReference type="PANTHER" id="PTHR19353:SF19">
    <property type="entry name" value="DELTA(5) FATTY ACID DESATURASE C-RELATED"/>
    <property type="match status" value="1"/>
</dbReference>
<gene>
    <name evidence="3" type="ORF">ACFSE1_17715</name>
</gene>
<evidence type="ECO:0000313" key="4">
    <source>
        <dbReference type="Proteomes" id="UP001597322"/>
    </source>
</evidence>
<dbReference type="InterPro" id="IPR005804">
    <property type="entry name" value="FA_desaturase_dom"/>
</dbReference>
<reference evidence="4" key="1">
    <citation type="journal article" date="2019" name="Int. J. Syst. Evol. Microbiol.">
        <title>The Global Catalogue of Microorganisms (GCM) 10K type strain sequencing project: providing services to taxonomists for standard genome sequencing and annotation.</title>
        <authorList>
            <consortium name="The Broad Institute Genomics Platform"/>
            <consortium name="The Broad Institute Genome Sequencing Center for Infectious Disease"/>
            <person name="Wu L."/>
            <person name="Ma J."/>
        </authorList>
    </citation>
    <scope>NUCLEOTIDE SEQUENCE [LARGE SCALE GENOMIC DNA]</scope>
    <source>
        <strain evidence="4">CG52</strain>
    </source>
</reference>
<keyword evidence="1" id="KW-0812">Transmembrane</keyword>
<comment type="caution">
    <text evidence="3">The sequence shown here is derived from an EMBL/GenBank/DDBJ whole genome shotgun (WGS) entry which is preliminary data.</text>
</comment>
<keyword evidence="1" id="KW-1133">Transmembrane helix</keyword>
<dbReference type="Pfam" id="PF00487">
    <property type="entry name" value="FA_desaturase"/>
    <property type="match status" value="1"/>
</dbReference>
<feature type="transmembrane region" description="Helical" evidence="1">
    <location>
        <begin position="157"/>
        <end position="175"/>
    </location>
</feature>
<dbReference type="RefSeq" id="WP_377404359.1">
    <property type="nucleotide sequence ID" value="NZ_JBHUEQ010000035.1"/>
</dbReference>
<protein>
    <submittedName>
        <fullName evidence="3">Fatty acid desaturase</fullName>
        <ecNumber evidence="3">1.14.19.-</ecNumber>
    </submittedName>
</protein>
<dbReference type="InterPro" id="IPR012171">
    <property type="entry name" value="Fatty_acid_desaturase"/>
</dbReference>